<organism evidence="5">
    <name type="scientific">Palpitomonas bilix</name>
    <dbReference type="NCBI Taxonomy" id="652834"/>
    <lineage>
        <taxon>Eukaryota</taxon>
        <taxon>Eukaryota incertae sedis</taxon>
    </lineage>
</organism>
<dbReference type="EMBL" id="HBIB01041150">
    <property type="protein sequence ID" value="CAE0264567.1"/>
    <property type="molecule type" value="Transcribed_RNA"/>
</dbReference>
<feature type="region of interest" description="Disordered" evidence="4">
    <location>
        <begin position="1"/>
        <end position="28"/>
    </location>
</feature>
<feature type="repeat" description="ANK" evidence="3">
    <location>
        <begin position="277"/>
        <end position="309"/>
    </location>
</feature>
<dbReference type="Pfam" id="PF12796">
    <property type="entry name" value="Ank_2"/>
    <property type="match status" value="4"/>
</dbReference>
<dbReference type="PANTHER" id="PTHR24189">
    <property type="entry name" value="MYOTROPHIN"/>
    <property type="match status" value="1"/>
</dbReference>
<dbReference type="PROSITE" id="PS50297">
    <property type="entry name" value="ANK_REP_REGION"/>
    <property type="match status" value="4"/>
</dbReference>
<feature type="repeat" description="ANK" evidence="3">
    <location>
        <begin position="210"/>
        <end position="234"/>
    </location>
</feature>
<dbReference type="InterPro" id="IPR050745">
    <property type="entry name" value="Multifunctional_regulatory"/>
</dbReference>
<evidence type="ECO:0000256" key="3">
    <source>
        <dbReference type="PROSITE-ProRule" id="PRU00023"/>
    </source>
</evidence>
<evidence type="ECO:0000313" key="5">
    <source>
        <dbReference type="EMBL" id="CAE0264567.1"/>
    </source>
</evidence>
<keyword evidence="1" id="KW-0677">Repeat</keyword>
<dbReference type="Pfam" id="PF13606">
    <property type="entry name" value="Ank_3"/>
    <property type="match status" value="1"/>
</dbReference>
<name>A0A7S3GFF2_9EUKA</name>
<keyword evidence="2 3" id="KW-0040">ANK repeat</keyword>
<accession>A0A7S3GFF2</accession>
<dbReference type="SUPFAM" id="SSF48403">
    <property type="entry name" value="Ankyrin repeat"/>
    <property type="match status" value="1"/>
</dbReference>
<evidence type="ECO:0000256" key="4">
    <source>
        <dbReference type="SAM" id="MobiDB-lite"/>
    </source>
</evidence>
<evidence type="ECO:0000256" key="2">
    <source>
        <dbReference type="ARBA" id="ARBA00023043"/>
    </source>
</evidence>
<dbReference type="PROSITE" id="PS50088">
    <property type="entry name" value="ANK_REPEAT"/>
    <property type="match status" value="4"/>
</dbReference>
<feature type="compositionally biased region" description="Basic residues" evidence="4">
    <location>
        <begin position="1"/>
        <end position="11"/>
    </location>
</feature>
<proteinExistence type="predicted"/>
<dbReference type="InterPro" id="IPR002110">
    <property type="entry name" value="Ankyrin_rpt"/>
</dbReference>
<dbReference type="Gene3D" id="1.25.40.20">
    <property type="entry name" value="Ankyrin repeat-containing domain"/>
    <property type="match status" value="1"/>
</dbReference>
<feature type="repeat" description="ANK" evidence="3">
    <location>
        <begin position="244"/>
        <end position="276"/>
    </location>
</feature>
<dbReference type="SMART" id="SM00248">
    <property type="entry name" value="ANK"/>
    <property type="match status" value="9"/>
</dbReference>
<sequence length="434" mass="47303">MVVAVRSRRQARNASKDLSMHARSRPSSLLHLRRRPAREGIARPFLAAASAGRIDNLRHLLQAFRQSDDEVDTSILNRALHLSLRCSQATATRMLVEAGACPSTSTCKDGTLPLHIACEYGSLACVKYLIEECRVATLAYANGRGSPLHFACRQSHPRVVQYLVESCGLDYMCRDGDDHTPFHVAVKYGHYHTVAYLLRCNPVLARLPLKNESPLHLAIKSGSLPIVKLLIEEGRQDVNEKGYDGYTCMHIAAASGFVHIATYLLAKGARCDAAASKGTTPLLYACANNSADMIDILTSAGASVFERNEEGWTALHYASRQNCVEVVEKLVKEYAMSPDVSDKRGWKPLHIAAGFGSSGVLFYLVEHCGVCIDDACGGHTAASIAVKKGHADTIEVIDLLRDRMLDRAEGRTPPQSAGSDLDYKRGHLIAPAVL</sequence>
<evidence type="ECO:0008006" key="6">
    <source>
        <dbReference type="Google" id="ProtNLM"/>
    </source>
</evidence>
<dbReference type="InterPro" id="IPR036770">
    <property type="entry name" value="Ankyrin_rpt-contain_sf"/>
</dbReference>
<protein>
    <recommendedName>
        <fullName evidence="6">Ankyrin repeat protein</fullName>
    </recommendedName>
</protein>
<reference evidence="5" key="1">
    <citation type="submission" date="2021-01" db="EMBL/GenBank/DDBJ databases">
        <authorList>
            <person name="Corre E."/>
            <person name="Pelletier E."/>
            <person name="Niang G."/>
            <person name="Scheremetjew M."/>
            <person name="Finn R."/>
            <person name="Kale V."/>
            <person name="Holt S."/>
            <person name="Cochrane G."/>
            <person name="Meng A."/>
            <person name="Brown T."/>
            <person name="Cohen L."/>
        </authorList>
    </citation>
    <scope>NUCLEOTIDE SEQUENCE</scope>
    <source>
        <strain evidence="5">NIES-2562</strain>
    </source>
</reference>
<evidence type="ECO:0000256" key="1">
    <source>
        <dbReference type="ARBA" id="ARBA00022737"/>
    </source>
</evidence>
<gene>
    <name evidence="5" type="ORF">PBIL07802_LOCUS26872</name>
</gene>
<dbReference type="AlphaFoldDB" id="A0A7S3GFF2"/>
<feature type="repeat" description="ANK" evidence="3">
    <location>
        <begin position="109"/>
        <end position="131"/>
    </location>
</feature>